<evidence type="ECO:0008006" key="4">
    <source>
        <dbReference type="Google" id="ProtNLM"/>
    </source>
</evidence>
<feature type="coiled-coil region" evidence="1">
    <location>
        <begin position="22"/>
        <end position="54"/>
    </location>
</feature>
<keyword evidence="3" id="KW-1185">Reference proteome</keyword>
<dbReference type="AlphaFoldDB" id="A0A1G6INB6"/>
<dbReference type="EMBL" id="FMYW01000002">
    <property type="protein sequence ID" value="SDC07989.1"/>
    <property type="molecule type" value="Genomic_DNA"/>
</dbReference>
<proteinExistence type="predicted"/>
<accession>A0A1G6INB6</accession>
<name>A0A1G6INB6_9FIRM</name>
<evidence type="ECO:0000313" key="2">
    <source>
        <dbReference type="EMBL" id="SDC07989.1"/>
    </source>
</evidence>
<protein>
    <recommendedName>
        <fullName evidence="4">Nif11-like leader peptide domain-containing protein</fullName>
    </recommendedName>
</protein>
<reference evidence="3" key="1">
    <citation type="submission" date="2016-10" db="EMBL/GenBank/DDBJ databases">
        <authorList>
            <person name="Varghese N."/>
            <person name="Submissions S."/>
        </authorList>
    </citation>
    <scope>NUCLEOTIDE SEQUENCE [LARGE SCALE GENOMIC DNA]</scope>
    <source>
        <strain evidence="3">DSM 11005</strain>
    </source>
</reference>
<dbReference type="RefSeq" id="WP_093729332.1">
    <property type="nucleotide sequence ID" value="NZ_FMYW01000002.1"/>
</dbReference>
<organism evidence="2 3">
    <name type="scientific">Succiniclasticum ruminis</name>
    <dbReference type="NCBI Taxonomy" id="40841"/>
    <lineage>
        <taxon>Bacteria</taxon>
        <taxon>Bacillati</taxon>
        <taxon>Bacillota</taxon>
        <taxon>Negativicutes</taxon>
        <taxon>Acidaminococcales</taxon>
        <taxon>Acidaminococcaceae</taxon>
        <taxon>Succiniclasticum</taxon>
    </lineage>
</organism>
<evidence type="ECO:0000256" key="1">
    <source>
        <dbReference type="SAM" id="Coils"/>
    </source>
</evidence>
<gene>
    <name evidence="2" type="ORF">SAMN04487864_102160</name>
</gene>
<dbReference type="Proteomes" id="UP000198943">
    <property type="component" value="Unassembled WGS sequence"/>
</dbReference>
<keyword evidence="1" id="KW-0175">Coiled coil</keyword>
<sequence length="91" mass="10115">MPNNKIVVTKEQIQKAMACETAEELMELAKEVGIELTKEEAEAYMAEIEDFELDGDTLKRVAGGGCYMETAKLPPKTQEILKSTTAILMFN</sequence>
<evidence type="ECO:0000313" key="3">
    <source>
        <dbReference type="Proteomes" id="UP000198943"/>
    </source>
</evidence>